<name>A0A8J2VFR8_9BACL</name>
<dbReference type="PANTHER" id="PTHR14969:SF62">
    <property type="entry name" value="DECAPRENYLPHOSPHORYL-5-PHOSPHORIBOSE PHOSPHATASE RV3807C-RELATED"/>
    <property type="match status" value="1"/>
</dbReference>
<keyword evidence="4" id="KW-0378">Hydrolase</keyword>
<evidence type="ECO:0000256" key="5">
    <source>
        <dbReference type="ARBA" id="ARBA00022989"/>
    </source>
</evidence>
<evidence type="ECO:0000313" key="10">
    <source>
        <dbReference type="Proteomes" id="UP000625210"/>
    </source>
</evidence>
<evidence type="ECO:0000256" key="2">
    <source>
        <dbReference type="ARBA" id="ARBA00022475"/>
    </source>
</evidence>
<reference evidence="9" key="1">
    <citation type="journal article" date="2014" name="Int. J. Syst. Evol. Microbiol.">
        <title>Complete genome sequence of Corynebacterium casei LMG S-19264T (=DSM 44701T), isolated from a smear-ripened cheese.</title>
        <authorList>
            <consortium name="US DOE Joint Genome Institute (JGI-PGF)"/>
            <person name="Walter F."/>
            <person name="Albersmeier A."/>
            <person name="Kalinowski J."/>
            <person name="Ruckert C."/>
        </authorList>
    </citation>
    <scope>NUCLEOTIDE SEQUENCE</scope>
    <source>
        <strain evidence="9">CGMCC 1.15179</strain>
    </source>
</reference>
<comment type="caution">
    <text evidence="9">The sequence shown here is derived from an EMBL/GenBank/DDBJ whole genome shotgun (WGS) entry which is preliminary data.</text>
</comment>
<dbReference type="AlphaFoldDB" id="A0A8J2VFR8"/>
<keyword evidence="5 7" id="KW-1133">Transmembrane helix</keyword>
<dbReference type="Pfam" id="PF01569">
    <property type="entry name" value="PAP2"/>
    <property type="match status" value="1"/>
</dbReference>
<keyword evidence="3 7" id="KW-0812">Transmembrane</keyword>
<evidence type="ECO:0000256" key="3">
    <source>
        <dbReference type="ARBA" id="ARBA00022692"/>
    </source>
</evidence>
<dbReference type="Proteomes" id="UP000625210">
    <property type="component" value="Unassembled WGS sequence"/>
</dbReference>
<dbReference type="RefSeq" id="WP_188648344.1">
    <property type="nucleotide sequence ID" value="NZ_BMHQ01000009.1"/>
</dbReference>
<evidence type="ECO:0000256" key="4">
    <source>
        <dbReference type="ARBA" id="ARBA00022801"/>
    </source>
</evidence>
<evidence type="ECO:0000313" key="9">
    <source>
        <dbReference type="EMBL" id="GGE22926.1"/>
    </source>
</evidence>
<keyword evidence="10" id="KW-1185">Reference proteome</keyword>
<evidence type="ECO:0000259" key="8">
    <source>
        <dbReference type="SMART" id="SM00014"/>
    </source>
</evidence>
<proteinExistence type="predicted"/>
<feature type="transmembrane region" description="Helical" evidence="7">
    <location>
        <begin position="35"/>
        <end position="54"/>
    </location>
</feature>
<comment type="subcellular location">
    <subcellularLocation>
        <location evidence="1">Cell membrane</location>
        <topology evidence="1">Multi-pass membrane protein</topology>
    </subcellularLocation>
</comment>
<dbReference type="EMBL" id="BMHQ01000009">
    <property type="protein sequence ID" value="GGE22926.1"/>
    <property type="molecule type" value="Genomic_DNA"/>
</dbReference>
<feature type="transmembrane region" description="Helical" evidence="7">
    <location>
        <begin position="60"/>
        <end position="80"/>
    </location>
</feature>
<evidence type="ECO:0000256" key="1">
    <source>
        <dbReference type="ARBA" id="ARBA00004651"/>
    </source>
</evidence>
<keyword evidence="2" id="KW-1003">Cell membrane</keyword>
<feature type="transmembrane region" description="Helical" evidence="7">
    <location>
        <begin position="156"/>
        <end position="174"/>
    </location>
</feature>
<dbReference type="InterPro" id="IPR000326">
    <property type="entry name" value="PAP2/HPO"/>
</dbReference>
<dbReference type="GO" id="GO:0016787">
    <property type="term" value="F:hydrolase activity"/>
    <property type="evidence" value="ECO:0007669"/>
    <property type="project" value="UniProtKB-KW"/>
</dbReference>
<evidence type="ECO:0000256" key="7">
    <source>
        <dbReference type="SAM" id="Phobius"/>
    </source>
</evidence>
<dbReference type="PANTHER" id="PTHR14969">
    <property type="entry name" value="SPHINGOSINE-1-PHOSPHATE PHOSPHOHYDROLASE"/>
    <property type="match status" value="1"/>
</dbReference>
<evidence type="ECO:0000256" key="6">
    <source>
        <dbReference type="ARBA" id="ARBA00023136"/>
    </source>
</evidence>
<reference evidence="9" key="2">
    <citation type="submission" date="2020-09" db="EMBL/GenBank/DDBJ databases">
        <authorList>
            <person name="Sun Q."/>
            <person name="Zhou Y."/>
        </authorList>
    </citation>
    <scope>NUCLEOTIDE SEQUENCE</scope>
    <source>
        <strain evidence="9">CGMCC 1.15179</strain>
    </source>
</reference>
<sequence>MRRWVVMMQSVDARWICYMNQQWKCRAMDWLMPRITHIGGAVFSLSFLLIWWVVMDSPLSYWAVEALVSLTASHLVVEVLKTLLHRDRPYQKLVPLHPSTDPLKDYSFPSGHTTAIFSIVGVFVLHAPWTGIFLIPLAALVGLSRMYLGLHYPTDVVVGASLGTGFAVGVYYSLGM</sequence>
<dbReference type="InterPro" id="IPR036938">
    <property type="entry name" value="PAP2/HPO_sf"/>
</dbReference>
<accession>A0A8J2VFR8</accession>
<dbReference type="GO" id="GO:0005886">
    <property type="term" value="C:plasma membrane"/>
    <property type="evidence" value="ECO:0007669"/>
    <property type="project" value="UniProtKB-SubCell"/>
</dbReference>
<keyword evidence="6 7" id="KW-0472">Membrane</keyword>
<feature type="transmembrane region" description="Helical" evidence="7">
    <location>
        <begin position="116"/>
        <end position="144"/>
    </location>
</feature>
<protein>
    <submittedName>
        <fullName evidence="9">Phosphatidylglycerophosphatase B</fullName>
    </submittedName>
</protein>
<dbReference type="SMART" id="SM00014">
    <property type="entry name" value="acidPPc"/>
    <property type="match status" value="1"/>
</dbReference>
<feature type="domain" description="Phosphatidic acid phosphatase type 2/haloperoxidase" evidence="8">
    <location>
        <begin position="63"/>
        <end position="171"/>
    </location>
</feature>
<organism evidence="9 10">
    <name type="scientific">Marinithermofilum abyssi</name>
    <dbReference type="NCBI Taxonomy" id="1571185"/>
    <lineage>
        <taxon>Bacteria</taxon>
        <taxon>Bacillati</taxon>
        <taxon>Bacillota</taxon>
        <taxon>Bacilli</taxon>
        <taxon>Bacillales</taxon>
        <taxon>Thermoactinomycetaceae</taxon>
        <taxon>Marinithermofilum</taxon>
    </lineage>
</organism>
<dbReference type="Gene3D" id="1.20.144.10">
    <property type="entry name" value="Phosphatidic acid phosphatase type 2/haloperoxidase"/>
    <property type="match status" value="1"/>
</dbReference>
<gene>
    <name evidence="9" type="primary">pgpB</name>
    <name evidence="9" type="ORF">GCM10011571_26240</name>
</gene>
<dbReference type="SUPFAM" id="SSF48317">
    <property type="entry name" value="Acid phosphatase/Vanadium-dependent haloperoxidase"/>
    <property type="match status" value="1"/>
</dbReference>